<feature type="signal peptide" evidence="3">
    <location>
        <begin position="1"/>
        <end position="21"/>
    </location>
</feature>
<sequence>MNTQFLCYMVIILLRTGLMDVGVTQIPKNLVTKKGENVTFKCDPIKGQTWVYWYQQLLEKEITFLISFQSGTAVDDSGMHKPRFSANYSQNSLYVLSIQPTEPGDSGVYFCASSS</sequence>
<evidence type="ECO:0000256" key="2">
    <source>
        <dbReference type="ARBA" id="ARBA00022859"/>
    </source>
</evidence>
<keyword evidence="1 3" id="KW-0732">Signal</keyword>
<dbReference type="PANTHER" id="PTHR23268:SF14">
    <property type="entry name" value="T CELL RECEPTOR BETA VARIABLE 12-3-RELATED"/>
    <property type="match status" value="1"/>
</dbReference>
<dbReference type="Proteomes" id="UP000007648">
    <property type="component" value="Unassembled WGS sequence"/>
</dbReference>
<dbReference type="InterPro" id="IPR007110">
    <property type="entry name" value="Ig-like_dom"/>
</dbReference>
<dbReference type="PANTHER" id="PTHR23268">
    <property type="entry name" value="T-CELL RECEPTOR BETA CHAIN"/>
    <property type="match status" value="1"/>
</dbReference>
<dbReference type="GO" id="GO:0002376">
    <property type="term" value="P:immune system process"/>
    <property type="evidence" value="ECO:0007669"/>
    <property type="project" value="UniProtKB-KW"/>
</dbReference>
<dbReference type="PROSITE" id="PS50835">
    <property type="entry name" value="IG_LIKE"/>
    <property type="match status" value="1"/>
</dbReference>
<proteinExistence type="predicted"/>
<dbReference type="InterPro" id="IPR036179">
    <property type="entry name" value="Ig-like_dom_sf"/>
</dbReference>
<evidence type="ECO:0000259" key="4">
    <source>
        <dbReference type="PROSITE" id="PS50835"/>
    </source>
</evidence>
<evidence type="ECO:0000313" key="5">
    <source>
        <dbReference type="Ensembl" id="ENSSHAP00000041354.1"/>
    </source>
</evidence>
<feature type="chain" id="PRO_5029580316" description="Ig-like domain-containing protein" evidence="3">
    <location>
        <begin position="22"/>
        <end position="115"/>
    </location>
</feature>
<dbReference type="InterPro" id="IPR013106">
    <property type="entry name" value="Ig_V-set"/>
</dbReference>
<name>A0A7N4PRF5_SARHA</name>
<dbReference type="SUPFAM" id="SSF48726">
    <property type="entry name" value="Immunoglobulin"/>
    <property type="match status" value="1"/>
</dbReference>
<organism evidence="5 6">
    <name type="scientific">Sarcophilus harrisii</name>
    <name type="common">Tasmanian devil</name>
    <name type="synonym">Sarcophilus laniarius</name>
    <dbReference type="NCBI Taxonomy" id="9305"/>
    <lineage>
        <taxon>Eukaryota</taxon>
        <taxon>Metazoa</taxon>
        <taxon>Chordata</taxon>
        <taxon>Craniata</taxon>
        <taxon>Vertebrata</taxon>
        <taxon>Euteleostomi</taxon>
        <taxon>Mammalia</taxon>
        <taxon>Metatheria</taxon>
        <taxon>Dasyuromorphia</taxon>
        <taxon>Dasyuridae</taxon>
        <taxon>Sarcophilus</taxon>
    </lineage>
</organism>
<reference evidence="5" key="2">
    <citation type="submission" date="2025-08" db="UniProtKB">
        <authorList>
            <consortium name="Ensembl"/>
        </authorList>
    </citation>
    <scope>IDENTIFICATION</scope>
</reference>
<accession>A0A7N4PRF5</accession>
<dbReference type="Ensembl" id="ENSSHAT00000047533.1">
    <property type="protein sequence ID" value="ENSSHAP00000041354.1"/>
    <property type="gene ID" value="ENSSHAG00000020661.1"/>
</dbReference>
<evidence type="ECO:0000256" key="1">
    <source>
        <dbReference type="ARBA" id="ARBA00022729"/>
    </source>
</evidence>
<dbReference type="GO" id="GO:0005886">
    <property type="term" value="C:plasma membrane"/>
    <property type="evidence" value="ECO:0007669"/>
    <property type="project" value="TreeGrafter"/>
</dbReference>
<dbReference type="Pfam" id="PF07686">
    <property type="entry name" value="V-set"/>
    <property type="match status" value="1"/>
</dbReference>
<dbReference type="Gene3D" id="2.60.40.10">
    <property type="entry name" value="Immunoglobulins"/>
    <property type="match status" value="1"/>
</dbReference>
<dbReference type="InterPro" id="IPR013783">
    <property type="entry name" value="Ig-like_fold"/>
</dbReference>
<reference evidence="5" key="3">
    <citation type="submission" date="2025-09" db="UniProtKB">
        <authorList>
            <consortium name="Ensembl"/>
        </authorList>
    </citation>
    <scope>IDENTIFICATION</scope>
</reference>
<dbReference type="GO" id="GO:0007166">
    <property type="term" value="P:cell surface receptor signaling pathway"/>
    <property type="evidence" value="ECO:0007669"/>
    <property type="project" value="TreeGrafter"/>
</dbReference>
<protein>
    <recommendedName>
        <fullName evidence="4">Ig-like domain-containing protein</fullName>
    </recommendedName>
</protein>
<dbReference type="GeneTree" id="ENSGT00940000155819"/>
<keyword evidence="2" id="KW-0391">Immunity</keyword>
<evidence type="ECO:0000256" key="3">
    <source>
        <dbReference type="SAM" id="SignalP"/>
    </source>
</evidence>
<feature type="domain" description="Ig-like" evidence="4">
    <location>
        <begin position="21"/>
        <end position="115"/>
    </location>
</feature>
<reference evidence="5 6" key="1">
    <citation type="journal article" date="2011" name="Proc. Natl. Acad. Sci. U.S.A.">
        <title>Genetic diversity and population structure of the endangered marsupial Sarcophilus harrisii (Tasmanian devil).</title>
        <authorList>
            <person name="Miller W."/>
            <person name="Hayes V.M."/>
            <person name="Ratan A."/>
            <person name="Petersen D.C."/>
            <person name="Wittekindt N.E."/>
            <person name="Miller J."/>
            <person name="Walenz B."/>
            <person name="Knight J."/>
            <person name="Qi J."/>
            <person name="Zhao F."/>
            <person name="Wang Q."/>
            <person name="Bedoya-Reina O.C."/>
            <person name="Katiyar N."/>
            <person name="Tomsho L.P."/>
            <person name="Kasson L.M."/>
            <person name="Hardie R.A."/>
            <person name="Woodbridge P."/>
            <person name="Tindall E.A."/>
            <person name="Bertelsen M.F."/>
            <person name="Dixon D."/>
            <person name="Pyecroft S."/>
            <person name="Helgen K.M."/>
            <person name="Lesk A.M."/>
            <person name="Pringle T.H."/>
            <person name="Patterson N."/>
            <person name="Zhang Y."/>
            <person name="Kreiss A."/>
            <person name="Woods G.M."/>
            <person name="Jones M.E."/>
            <person name="Schuster S.C."/>
        </authorList>
    </citation>
    <scope>NUCLEOTIDE SEQUENCE [LARGE SCALE GENOMIC DNA]</scope>
</reference>
<keyword evidence="6" id="KW-1185">Reference proteome</keyword>
<dbReference type="InterPro" id="IPR050413">
    <property type="entry name" value="TCR_beta_variable"/>
</dbReference>
<evidence type="ECO:0000313" key="6">
    <source>
        <dbReference type="Proteomes" id="UP000007648"/>
    </source>
</evidence>
<dbReference type="AlphaFoldDB" id="A0A7N4PRF5"/>
<dbReference type="InParanoid" id="A0A7N4PRF5"/>